<dbReference type="Proteomes" id="UP001209279">
    <property type="component" value="Chromosome"/>
</dbReference>
<dbReference type="EMBL" id="CP083803">
    <property type="protein sequence ID" value="UXZ43184.1"/>
    <property type="molecule type" value="Genomic_DNA"/>
</dbReference>
<dbReference type="GeneID" id="93678623"/>
<dbReference type="Proteomes" id="UP001329505">
    <property type="component" value="Unassembled WGS sequence"/>
</dbReference>
<evidence type="ECO:0000313" key="6">
    <source>
        <dbReference type="Proteomes" id="UP001329505"/>
    </source>
</evidence>
<dbReference type="PROSITE" id="PS51257">
    <property type="entry name" value="PROKAR_LIPOPROTEIN"/>
    <property type="match status" value="1"/>
</dbReference>
<evidence type="ECO:0000313" key="4">
    <source>
        <dbReference type="EMBL" id="UXZ43184.1"/>
    </source>
</evidence>
<organism evidence="3 5">
    <name type="scientific">Pseudomonas soli</name>
    <dbReference type="NCBI Taxonomy" id="1306993"/>
    <lineage>
        <taxon>Bacteria</taxon>
        <taxon>Pseudomonadati</taxon>
        <taxon>Pseudomonadota</taxon>
        <taxon>Gammaproteobacteria</taxon>
        <taxon>Pseudomonadales</taxon>
        <taxon>Pseudomonadaceae</taxon>
        <taxon>Pseudomonas</taxon>
    </lineage>
</organism>
<dbReference type="Proteomes" id="UP000199221">
    <property type="component" value="Unassembled WGS sequence"/>
</dbReference>
<reference evidence="4" key="2">
    <citation type="submission" date="2021-08" db="EMBL/GenBank/DDBJ databases">
        <authorList>
            <person name="Yaryura P.M."/>
            <person name="Bianco M.I."/>
            <person name="Morais C."/>
            <person name="Setubal J.C."/>
        </authorList>
    </citation>
    <scope>NUCLEOTIDE SEQUENCE</scope>
    <source>
        <strain evidence="4">AP1</strain>
    </source>
</reference>
<feature type="chain" id="PRO_5044559194" description="Lipoprotein" evidence="1">
    <location>
        <begin position="24"/>
        <end position="116"/>
    </location>
</feature>
<accession>A0A1H9L294</accession>
<protein>
    <recommendedName>
        <fullName evidence="7">Lipoprotein</fullName>
    </recommendedName>
</protein>
<dbReference type="KEGG" id="pmos:O165_013320"/>
<feature type="signal peptide" evidence="1">
    <location>
        <begin position="1"/>
        <end position="23"/>
    </location>
</feature>
<reference evidence="3 5" key="1">
    <citation type="submission" date="2016-10" db="EMBL/GenBank/DDBJ databases">
        <authorList>
            <person name="de Groot N.N."/>
        </authorList>
    </citation>
    <scope>NUCLEOTIDE SEQUENCE [LARGE SCALE GENOMIC DNA]</scope>
    <source>
        <strain evidence="3 5">LMG 27941</strain>
    </source>
</reference>
<sequence length="116" mass="12498">MRAILPITVALLLAGCASSTMEAARNGAPTAQLDSHKTPDLVAQCIQFSWQEENTFGVDASGYLEARKQGGFTVYTREAESFVDVYAQAGGTRVDYYAQKNDGMALRRRAAAATCL</sequence>
<gene>
    <name evidence="4" type="ORF">K7K07_13960</name>
    <name evidence="3" type="ORF">SAMN05216230_105166</name>
    <name evidence="2" type="ORF">V0R55_06420</name>
</gene>
<keyword evidence="6" id="KW-1185">Reference proteome</keyword>
<dbReference type="EMBL" id="FOEQ01000005">
    <property type="protein sequence ID" value="SER05267.1"/>
    <property type="molecule type" value="Genomic_DNA"/>
</dbReference>
<evidence type="ECO:0000313" key="2">
    <source>
        <dbReference type="EMBL" id="MEE1879789.1"/>
    </source>
</evidence>
<proteinExistence type="predicted"/>
<evidence type="ECO:0008006" key="7">
    <source>
        <dbReference type="Google" id="ProtNLM"/>
    </source>
</evidence>
<dbReference type="RefSeq" id="WP_023632956.1">
    <property type="nucleotide sequence ID" value="NZ_CATKPM010000070.1"/>
</dbReference>
<keyword evidence="1" id="KW-0732">Signal</keyword>
<evidence type="ECO:0000256" key="1">
    <source>
        <dbReference type="SAM" id="SignalP"/>
    </source>
</evidence>
<evidence type="ECO:0000313" key="3">
    <source>
        <dbReference type="EMBL" id="SER05267.1"/>
    </source>
</evidence>
<dbReference type="EMBL" id="JAZDQQ010000004">
    <property type="protein sequence ID" value="MEE1879789.1"/>
    <property type="molecule type" value="Genomic_DNA"/>
</dbReference>
<name>A0A1H9L294_9PSED</name>
<dbReference type="AlphaFoldDB" id="A0A1H9L294"/>
<reference evidence="2 6" key="3">
    <citation type="submission" date="2024-01" db="EMBL/GenBank/DDBJ databases">
        <title>Unpublished Manusciprt.</title>
        <authorList>
            <person name="Duman M."/>
            <person name="Valdes E.G."/>
            <person name="Ajmi N."/>
            <person name="Altun S."/>
            <person name="Saticioglu I.B."/>
        </authorList>
    </citation>
    <scope>NUCLEOTIDE SEQUENCE [LARGE SCALE GENOMIC DNA]</scope>
    <source>
        <strain evidence="2 6">139P</strain>
    </source>
</reference>
<evidence type="ECO:0000313" key="5">
    <source>
        <dbReference type="Proteomes" id="UP000199221"/>
    </source>
</evidence>